<evidence type="ECO:0000313" key="4">
    <source>
        <dbReference type="EMBL" id="CAD7626587.1"/>
    </source>
</evidence>
<keyword evidence="5" id="KW-1185">Reference proteome</keyword>
<dbReference type="PANTHER" id="PTHR22603:SF93">
    <property type="entry name" value="RE24176P"/>
    <property type="match status" value="1"/>
</dbReference>
<protein>
    <recommendedName>
        <fullName evidence="6">Choline kinase</fullName>
    </recommendedName>
</protein>
<evidence type="ECO:0000256" key="2">
    <source>
        <dbReference type="ARBA" id="ARBA00023264"/>
    </source>
</evidence>
<keyword evidence="1" id="KW-0594">Phospholipid biosynthesis</keyword>
<sequence length="267" mass="31574">MDSNVWQRGITPADINEQCLRLCADYLGGVWLKLTADDIDVKIISAGIHSLEVPIKRNPKWIFRYYDHFYRLATDRFDINSMFNEYNLETLKAHDIYREMQWTERLVTKDHDFPIAFAHNDMSAANLMVTESDGIVVCDYEYSCIGYRGYDFGTLLLWWDRNGDSREPHAFPDDPSVRPLVDAYIRESIQLNGIQWATDARNSAQSLLREMKVFTLVSYLFYVLYYLSFNEWRSDLPFNKKISMDGTESWYKNYHKLKKQFIENNEI</sequence>
<dbReference type="Gene3D" id="3.90.1200.10">
    <property type="match status" value="1"/>
</dbReference>
<dbReference type="EMBL" id="OC858535">
    <property type="protein sequence ID" value="CAD7626587.1"/>
    <property type="molecule type" value="Genomic_DNA"/>
</dbReference>
<proteinExistence type="inferred from homology"/>
<keyword evidence="2" id="KW-1208">Phospholipid metabolism</keyword>
<dbReference type="AlphaFoldDB" id="A0A7R9KNV8"/>
<name>A0A7R9KNV8_9ACAR</name>
<comment type="similarity">
    <text evidence="3">Belongs to the choline/ethanolamine kinase family.</text>
</comment>
<dbReference type="GO" id="GO:0004103">
    <property type="term" value="F:choline kinase activity"/>
    <property type="evidence" value="ECO:0007669"/>
    <property type="project" value="TreeGrafter"/>
</dbReference>
<dbReference type="InterPro" id="IPR011009">
    <property type="entry name" value="Kinase-like_dom_sf"/>
</dbReference>
<accession>A0A7R9KNV8</accession>
<keyword evidence="1" id="KW-0444">Lipid biosynthesis</keyword>
<dbReference type="OrthoDB" id="6497831at2759"/>
<dbReference type="GO" id="GO:0005737">
    <property type="term" value="C:cytoplasm"/>
    <property type="evidence" value="ECO:0007669"/>
    <property type="project" value="TreeGrafter"/>
</dbReference>
<dbReference type="Pfam" id="PF01633">
    <property type="entry name" value="Choline_kinase"/>
    <property type="match status" value="1"/>
</dbReference>
<dbReference type="EMBL" id="CAJPIZ010003960">
    <property type="protein sequence ID" value="CAG2107017.1"/>
    <property type="molecule type" value="Genomic_DNA"/>
</dbReference>
<dbReference type="Proteomes" id="UP000759131">
    <property type="component" value="Unassembled WGS sequence"/>
</dbReference>
<dbReference type="SUPFAM" id="SSF56112">
    <property type="entry name" value="Protein kinase-like (PK-like)"/>
    <property type="match status" value="1"/>
</dbReference>
<organism evidence="4">
    <name type="scientific">Medioppia subpectinata</name>
    <dbReference type="NCBI Taxonomy" id="1979941"/>
    <lineage>
        <taxon>Eukaryota</taxon>
        <taxon>Metazoa</taxon>
        <taxon>Ecdysozoa</taxon>
        <taxon>Arthropoda</taxon>
        <taxon>Chelicerata</taxon>
        <taxon>Arachnida</taxon>
        <taxon>Acari</taxon>
        <taxon>Acariformes</taxon>
        <taxon>Sarcoptiformes</taxon>
        <taxon>Oribatida</taxon>
        <taxon>Brachypylina</taxon>
        <taxon>Oppioidea</taxon>
        <taxon>Oppiidae</taxon>
        <taxon>Medioppia</taxon>
    </lineage>
</organism>
<dbReference type="GO" id="GO:0006646">
    <property type="term" value="P:phosphatidylethanolamine biosynthetic process"/>
    <property type="evidence" value="ECO:0007669"/>
    <property type="project" value="TreeGrafter"/>
</dbReference>
<gene>
    <name evidence="4" type="ORF">OSB1V03_LOCUS7020</name>
</gene>
<keyword evidence="1" id="KW-0443">Lipid metabolism</keyword>
<dbReference type="PANTHER" id="PTHR22603">
    <property type="entry name" value="CHOLINE/ETHANOALAMINE KINASE"/>
    <property type="match status" value="1"/>
</dbReference>
<evidence type="ECO:0000313" key="5">
    <source>
        <dbReference type="Proteomes" id="UP000759131"/>
    </source>
</evidence>
<dbReference type="GO" id="GO:0004305">
    <property type="term" value="F:ethanolamine kinase activity"/>
    <property type="evidence" value="ECO:0007669"/>
    <property type="project" value="TreeGrafter"/>
</dbReference>
<evidence type="ECO:0008006" key="6">
    <source>
        <dbReference type="Google" id="ProtNLM"/>
    </source>
</evidence>
<evidence type="ECO:0000256" key="3">
    <source>
        <dbReference type="ARBA" id="ARBA00038211"/>
    </source>
</evidence>
<evidence type="ECO:0000256" key="1">
    <source>
        <dbReference type="ARBA" id="ARBA00023209"/>
    </source>
</evidence>
<reference evidence="4" key="1">
    <citation type="submission" date="2020-11" db="EMBL/GenBank/DDBJ databases">
        <authorList>
            <person name="Tran Van P."/>
        </authorList>
    </citation>
    <scope>NUCLEOTIDE SEQUENCE</scope>
</reference>